<organism evidence="2 3">
    <name type="scientific">Candidatus Iainarchaeum sp</name>
    <dbReference type="NCBI Taxonomy" id="3101447"/>
    <lineage>
        <taxon>Archaea</taxon>
        <taxon>Candidatus Iainarchaeota</taxon>
        <taxon>Candidatus Iainarchaeia</taxon>
        <taxon>Candidatus Iainarchaeales</taxon>
        <taxon>Candidatus Iainarchaeaceae</taxon>
        <taxon>Candidatus Iainarchaeum</taxon>
    </lineage>
</organism>
<reference evidence="2" key="1">
    <citation type="submission" date="2021-03" db="EMBL/GenBank/DDBJ databases">
        <authorList>
            <person name="Jaffe A."/>
        </authorList>
    </citation>
    <scope>NUCLEOTIDE SEQUENCE</scope>
    <source>
        <strain evidence="2">RIFCSPLOWO2_01_FULL_43_13</strain>
    </source>
</reference>
<dbReference type="AlphaFoldDB" id="A0A8T4KVD8"/>
<dbReference type="Pfam" id="PF14213">
    <property type="entry name" value="DUF4325"/>
    <property type="match status" value="1"/>
</dbReference>
<evidence type="ECO:0000313" key="3">
    <source>
        <dbReference type="Proteomes" id="UP000680185"/>
    </source>
</evidence>
<reference evidence="2" key="2">
    <citation type="submission" date="2021-05" db="EMBL/GenBank/DDBJ databases">
        <title>Protein family content uncovers lineage relationships and bacterial pathway maintenance mechanisms in DPANN archaea.</title>
        <authorList>
            <person name="Castelle C.J."/>
            <person name="Meheust R."/>
            <person name="Jaffe A.L."/>
            <person name="Seitz K."/>
            <person name="Gong X."/>
            <person name="Baker B.J."/>
            <person name="Banfield J.F."/>
        </authorList>
    </citation>
    <scope>NUCLEOTIDE SEQUENCE</scope>
    <source>
        <strain evidence="2">RIFCSPLOWO2_01_FULL_43_13</strain>
    </source>
</reference>
<proteinExistence type="predicted"/>
<feature type="domain" description="DUF4325" evidence="1">
    <location>
        <begin position="25"/>
        <end position="56"/>
    </location>
</feature>
<dbReference type="Proteomes" id="UP000680185">
    <property type="component" value="Unassembled WGS sequence"/>
</dbReference>
<protein>
    <submittedName>
        <fullName evidence="2">DUF4325 domain-containing protein</fullName>
    </submittedName>
</protein>
<name>A0A8T4KVD8_9ARCH</name>
<evidence type="ECO:0000259" key="1">
    <source>
        <dbReference type="Pfam" id="PF14213"/>
    </source>
</evidence>
<dbReference type="InterPro" id="IPR025474">
    <property type="entry name" value="DUF4325"/>
</dbReference>
<gene>
    <name evidence="2" type="ORF">J4478_01720</name>
</gene>
<dbReference type="EMBL" id="JAGVWB010000010">
    <property type="protein sequence ID" value="MBS3058097.1"/>
    <property type="molecule type" value="Genomic_DNA"/>
</dbReference>
<evidence type="ECO:0000313" key="2">
    <source>
        <dbReference type="EMBL" id="MBS3058097.1"/>
    </source>
</evidence>
<sequence>MNSFNNKIIIKEKVSENLALRDLASSFFDKIEKNEIRQVIIDFKGIKSISRSFAQEYLYRKANSRKNITETNIPENVEKMFEIINEPEKRTQIIDMRTVKVICV</sequence>
<comment type="caution">
    <text evidence="2">The sequence shown here is derived from an EMBL/GenBank/DDBJ whole genome shotgun (WGS) entry which is preliminary data.</text>
</comment>
<accession>A0A8T4KVD8</accession>